<keyword evidence="2" id="KW-1185">Reference proteome</keyword>
<dbReference type="Proteomes" id="UP000467700">
    <property type="component" value="Unassembled WGS sequence"/>
</dbReference>
<evidence type="ECO:0000313" key="1">
    <source>
        <dbReference type="EMBL" id="CAA7271861.1"/>
    </source>
</evidence>
<protein>
    <submittedName>
        <fullName evidence="1">Uncharacterized protein</fullName>
    </submittedName>
</protein>
<name>A0A8S0WKF6_CYCAE</name>
<comment type="caution">
    <text evidence="1">The sequence shown here is derived from an EMBL/GenBank/DDBJ whole genome shotgun (WGS) entry which is preliminary data.</text>
</comment>
<organism evidence="1 2">
    <name type="scientific">Cyclocybe aegerita</name>
    <name type="common">Black poplar mushroom</name>
    <name type="synonym">Agrocybe aegerita</name>
    <dbReference type="NCBI Taxonomy" id="1973307"/>
    <lineage>
        <taxon>Eukaryota</taxon>
        <taxon>Fungi</taxon>
        <taxon>Dikarya</taxon>
        <taxon>Basidiomycota</taxon>
        <taxon>Agaricomycotina</taxon>
        <taxon>Agaricomycetes</taxon>
        <taxon>Agaricomycetidae</taxon>
        <taxon>Agaricales</taxon>
        <taxon>Agaricineae</taxon>
        <taxon>Bolbitiaceae</taxon>
        <taxon>Cyclocybe</taxon>
    </lineage>
</organism>
<sequence>MTRYAIEQVQSRVVYHQPQETVTALDSPITFNFTFKQGATEGKGTNAFTATSDRLGNVWHVNGINRSCSLDISNTRGPCVDIVEQRLAAQPTGTATTESLSTTILSTYTAPSRSSL</sequence>
<reference evidence="1 2" key="1">
    <citation type="submission" date="2020-01" db="EMBL/GenBank/DDBJ databases">
        <authorList>
            <person name="Gupta K D."/>
        </authorList>
    </citation>
    <scope>NUCLEOTIDE SEQUENCE [LARGE SCALE GENOMIC DNA]</scope>
</reference>
<dbReference type="AlphaFoldDB" id="A0A8S0WKF6"/>
<accession>A0A8S0WKF6</accession>
<dbReference type="OrthoDB" id="3046728at2759"/>
<proteinExistence type="predicted"/>
<gene>
    <name evidence="1" type="ORF">AAE3_LOCUS14104</name>
</gene>
<evidence type="ECO:0000313" key="2">
    <source>
        <dbReference type="Proteomes" id="UP000467700"/>
    </source>
</evidence>
<dbReference type="EMBL" id="CACVBS010000120">
    <property type="protein sequence ID" value="CAA7271861.1"/>
    <property type="molecule type" value="Genomic_DNA"/>
</dbReference>